<dbReference type="AlphaFoldDB" id="A0A4R2MWJ3"/>
<dbReference type="Proteomes" id="UP000295106">
    <property type="component" value="Unassembled WGS sequence"/>
</dbReference>
<comment type="caution">
    <text evidence="1">The sequence shown here is derived from an EMBL/GenBank/DDBJ whole genome shotgun (WGS) entry which is preliminary data.</text>
</comment>
<name>A0A4R2MWJ3_RUBGE</name>
<evidence type="ECO:0000313" key="1">
    <source>
        <dbReference type="EMBL" id="TCP04443.1"/>
    </source>
</evidence>
<evidence type="ECO:0000313" key="2">
    <source>
        <dbReference type="Proteomes" id="UP000295106"/>
    </source>
</evidence>
<accession>A0A4R2MWJ3</accession>
<dbReference type="EMBL" id="SLXD01000002">
    <property type="protein sequence ID" value="TCP04443.1"/>
    <property type="molecule type" value="Genomic_DNA"/>
</dbReference>
<protein>
    <submittedName>
        <fullName evidence="1">Uncharacterized protein</fullName>
    </submittedName>
</protein>
<reference evidence="1 2" key="1">
    <citation type="submission" date="2019-03" db="EMBL/GenBank/DDBJ databases">
        <title>Genomic Encyclopedia of Type Strains, Phase IV (KMG-IV): sequencing the most valuable type-strain genomes for metagenomic binning, comparative biology and taxonomic classification.</title>
        <authorList>
            <person name="Goeker M."/>
        </authorList>
    </citation>
    <scope>NUCLEOTIDE SEQUENCE [LARGE SCALE GENOMIC DNA]</scope>
    <source>
        <strain evidence="1 2">DSM 1709</strain>
    </source>
</reference>
<proteinExistence type="predicted"/>
<organism evidence="1 2">
    <name type="scientific">Rubrivivax gelatinosus</name>
    <name type="common">Rhodocyclus gelatinosus</name>
    <name type="synonym">Rhodopseudomonas gelatinosa</name>
    <dbReference type="NCBI Taxonomy" id="28068"/>
    <lineage>
        <taxon>Bacteria</taxon>
        <taxon>Pseudomonadati</taxon>
        <taxon>Pseudomonadota</taxon>
        <taxon>Betaproteobacteria</taxon>
        <taxon>Burkholderiales</taxon>
        <taxon>Sphaerotilaceae</taxon>
        <taxon>Rubrivivax</taxon>
    </lineage>
</organism>
<sequence length="29" mass="3612">MSTAAKYRQTYRPEPLRVPGWLRKFWLLF</sequence>
<gene>
    <name evidence="1" type="ORF">EV684_102196</name>
</gene>